<organism evidence="2 3">
    <name type="scientific">Marchantia polymorpha</name>
    <name type="common">Common liverwort</name>
    <name type="synonym">Marchantia aquatica</name>
    <dbReference type="NCBI Taxonomy" id="3197"/>
    <lineage>
        <taxon>Eukaryota</taxon>
        <taxon>Viridiplantae</taxon>
        <taxon>Streptophyta</taxon>
        <taxon>Embryophyta</taxon>
        <taxon>Marchantiophyta</taxon>
        <taxon>Marchantiopsida</taxon>
        <taxon>Marchantiidae</taxon>
        <taxon>Marchantiales</taxon>
        <taxon>Marchantiaceae</taxon>
        <taxon>Marchantia</taxon>
    </lineage>
</organism>
<dbReference type="Proteomes" id="UP000244005">
    <property type="component" value="Unassembled WGS sequence"/>
</dbReference>
<dbReference type="OrthoDB" id="10292789at2759"/>
<keyword evidence="1" id="KW-0732">Signal</keyword>
<evidence type="ECO:0000313" key="2">
    <source>
        <dbReference type="EMBL" id="PTQ30656.1"/>
    </source>
</evidence>
<name>A0A2R6W9Y0_MARPO</name>
<dbReference type="AlphaFoldDB" id="A0A2R6W9Y0"/>
<feature type="chain" id="PRO_5015335169" description="Dirigent protein" evidence="1">
    <location>
        <begin position="26"/>
        <end position="171"/>
    </location>
</feature>
<proteinExistence type="predicted"/>
<evidence type="ECO:0008006" key="4">
    <source>
        <dbReference type="Google" id="ProtNLM"/>
    </source>
</evidence>
<keyword evidence="3" id="KW-1185">Reference proteome</keyword>
<reference evidence="3" key="1">
    <citation type="journal article" date="2017" name="Cell">
        <title>Insights into land plant evolution garnered from the Marchantia polymorpha genome.</title>
        <authorList>
            <person name="Bowman J.L."/>
            <person name="Kohchi T."/>
            <person name="Yamato K.T."/>
            <person name="Jenkins J."/>
            <person name="Shu S."/>
            <person name="Ishizaki K."/>
            <person name="Yamaoka S."/>
            <person name="Nishihama R."/>
            <person name="Nakamura Y."/>
            <person name="Berger F."/>
            <person name="Adam C."/>
            <person name="Aki S.S."/>
            <person name="Althoff F."/>
            <person name="Araki T."/>
            <person name="Arteaga-Vazquez M.A."/>
            <person name="Balasubrmanian S."/>
            <person name="Barry K."/>
            <person name="Bauer D."/>
            <person name="Boehm C.R."/>
            <person name="Briginshaw L."/>
            <person name="Caballero-Perez J."/>
            <person name="Catarino B."/>
            <person name="Chen F."/>
            <person name="Chiyoda S."/>
            <person name="Chovatia M."/>
            <person name="Davies K.M."/>
            <person name="Delmans M."/>
            <person name="Demura T."/>
            <person name="Dierschke T."/>
            <person name="Dolan L."/>
            <person name="Dorantes-Acosta A.E."/>
            <person name="Eklund D.M."/>
            <person name="Florent S.N."/>
            <person name="Flores-Sandoval E."/>
            <person name="Fujiyama A."/>
            <person name="Fukuzawa H."/>
            <person name="Galik B."/>
            <person name="Grimanelli D."/>
            <person name="Grimwood J."/>
            <person name="Grossniklaus U."/>
            <person name="Hamada T."/>
            <person name="Haseloff J."/>
            <person name="Hetherington A.J."/>
            <person name="Higo A."/>
            <person name="Hirakawa Y."/>
            <person name="Hundley H.N."/>
            <person name="Ikeda Y."/>
            <person name="Inoue K."/>
            <person name="Inoue S.I."/>
            <person name="Ishida S."/>
            <person name="Jia Q."/>
            <person name="Kakita M."/>
            <person name="Kanazawa T."/>
            <person name="Kawai Y."/>
            <person name="Kawashima T."/>
            <person name="Kennedy M."/>
            <person name="Kinose K."/>
            <person name="Kinoshita T."/>
            <person name="Kohara Y."/>
            <person name="Koide E."/>
            <person name="Komatsu K."/>
            <person name="Kopischke S."/>
            <person name="Kubo M."/>
            <person name="Kyozuka J."/>
            <person name="Lagercrantz U."/>
            <person name="Lin S.S."/>
            <person name="Lindquist E."/>
            <person name="Lipzen A.M."/>
            <person name="Lu C.W."/>
            <person name="De Luna E."/>
            <person name="Martienssen R.A."/>
            <person name="Minamino N."/>
            <person name="Mizutani M."/>
            <person name="Mizutani M."/>
            <person name="Mochizuki N."/>
            <person name="Monte I."/>
            <person name="Mosher R."/>
            <person name="Nagasaki H."/>
            <person name="Nakagami H."/>
            <person name="Naramoto S."/>
            <person name="Nishitani K."/>
            <person name="Ohtani M."/>
            <person name="Okamoto T."/>
            <person name="Okumura M."/>
            <person name="Phillips J."/>
            <person name="Pollak B."/>
            <person name="Reinders A."/>
            <person name="Rovekamp M."/>
            <person name="Sano R."/>
            <person name="Sawa S."/>
            <person name="Schmid M.W."/>
            <person name="Shirakawa M."/>
            <person name="Solano R."/>
            <person name="Spunde A."/>
            <person name="Suetsugu N."/>
            <person name="Sugano S."/>
            <person name="Sugiyama A."/>
            <person name="Sun R."/>
            <person name="Suzuki Y."/>
            <person name="Takenaka M."/>
            <person name="Takezawa D."/>
            <person name="Tomogane H."/>
            <person name="Tsuzuki M."/>
            <person name="Ueda T."/>
            <person name="Umeda M."/>
            <person name="Ward J.M."/>
            <person name="Watanabe Y."/>
            <person name="Yazaki K."/>
            <person name="Yokoyama R."/>
            <person name="Yoshitake Y."/>
            <person name="Yotsui I."/>
            <person name="Zachgo S."/>
            <person name="Schmutz J."/>
        </authorList>
    </citation>
    <scope>NUCLEOTIDE SEQUENCE [LARGE SCALE GENOMIC DNA]</scope>
    <source>
        <strain evidence="3">Tak-1</strain>
    </source>
</reference>
<feature type="signal peptide" evidence="1">
    <location>
        <begin position="1"/>
        <end position="25"/>
    </location>
</feature>
<gene>
    <name evidence="2" type="ORF">MARPO_0121s0010</name>
</gene>
<sequence length="171" mass="18752">MARSNSIPLLAGCLMVAAMFCLVQAGSECTVKTYKFTVFQQMNEPAEIEVFPKGMIYQNAATKTEVASSDLYATFSGLYFTFGKSRTTNILQDVSNILFVDLEEEGGTFGNDARLYTRSQWYTSRKDQDLRSQTAAIVGGSKGLAGAYGTIEFTLVKGNVYRCDGVFSLCN</sequence>
<evidence type="ECO:0000256" key="1">
    <source>
        <dbReference type="SAM" id="SignalP"/>
    </source>
</evidence>
<accession>A0A2R6W9Y0</accession>
<dbReference type="Gramene" id="Mp3g24140.1">
    <property type="protein sequence ID" value="Mp3g24140.1.cds1"/>
    <property type="gene ID" value="Mp3g24140"/>
</dbReference>
<dbReference type="EMBL" id="KZ772793">
    <property type="protein sequence ID" value="PTQ30656.1"/>
    <property type="molecule type" value="Genomic_DNA"/>
</dbReference>
<evidence type="ECO:0000313" key="3">
    <source>
        <dbReference type="Proteomes" id="UP000244005"/>
    </source>
</evidence>
<protein>
    <recommendedName>
        <fullName evidence="4">Dirigent protein</fullName>
    </recommendedName>
</protein>